<protein>
    <submittedName>
        <fullName evidence="1">Uncharacterized protein</fullName>
    </submittedName>
</protein>
<dbReference type="Proteomes" id="UP000790377">
    <property type="component" value="Unassembled WGS sequence"/>
</dbReference>
<keyword evidence="2" id="KW-1185">Reference proteome</keyword>
<comment type="caution">
    <text evidence="1">The sequence shown here is derived from an EMBL/GenBank/DDBJ whole genome shotgun (WGS) entry which is preliminary data.</text>
</comment>
<reference evidence="1" key="1">
    <citation type="journal article" date="2021" name="New Phytol.">
        <title>Evolutionary innovations through gain and loss of genes in the ectomycorrhizal Boletales.</title>
        <authorList>
            <person name="Wu G."/>
            <person name="Miyauchi S."/>
            <person name="Morin E."/>
            <person name="Kuo A."/>
            <person name="Drula E."/>
            <person name="Varga T."/>
            <person name="Kohler A."/>
            <person name="Feng B."/>
            <person name="Cao Y."/>
            <person name="Lipzen A."/>
            <person name="Daum C."/>
            <person name="Hundley H."/>
            <person name="Pangilinan J."/>
            <person name="Johnson J."/>
            <person name="Barry K."/>
            <person name="LaButti K."/>
            <person name="Ng V."/>
            <person name="Ahrendt S."/>
            <person name="Min B."/>
            <person name="Choi I.G."/>
            <person name="Park H."/>
            <person name="Plett J.M."/>
            <person name="Magnuson J."/>
            <person name="Spatafora J.W."/>
            <person name="Nagy L.G."/>
            <person name="Henrissat B."/>
            <person name="Grigoriev I.V."/>
            <person name="Yang Z.L."/>
            <person name="Xu J."/>
            <person name="Martin F.M."/>
        </authorList>
    </citation>
    <scope>NUCLEOTIDE SEQUENCE</scope>
    <source>
        <strain evidence="1">ATCC 28755</strain>
    </source>
</reference>
<evidence type="ECO:0000313" key="1">
    <source>
        <dbReference type="EMBL" id="KAH7908554.1"/>
    </source>
</evidence>
<organism evidence="1 2">
    <name type="scientific">Hygrophoropsis aurantiaca</name>
    <dbReference type="NCBI Taxonomy" id="72124"/>
    <lineage>
        <taxon>Eukaryota</taxon>
        <taxon>Fungi</taxon>
        <taxon>Dikarya</taxon>
        <taxon>Basidiomycota</taxon>
        <taxon>Agaricomycotina</taxon>
        <taxon>Agaricomycetes</taxon>
        <taxon>Agaricomycetidae</taxon>
        <taxon>Boletales</taxon>
        <taxon>Coniophorineae</taxon>
        <taxon>Hygrophoropsidaceae</taxon>
        <taxon>Hygrophoropsis</taxon>
    </lineage>
</organism>
<gene>
    <name evidence="1" type="ORF">BJ138DRAFT_342953</name>
</gene>
<evidence type="ECO:0000313" key="2">
    <source>
        <dbReference type="Proteomes" id="UP000790377"/>
    </source>
</evidence>
<sequence length="299" mass="32631">MSLNCSDLPNPFTKLAFLEPRLAYQEQISSYILVGAAGALVWDVLSHLIDDYTLIFKCGVGFPTIAYFVSRLSTLFFVLISTIFDSAPVGHCSAFQKAINISFPIATSSTGLLFFFRVRAVYGGTTLATAFFGCLWLGVFACSLALISAVSATSIGTTEYCIDSGVSADVGAAIFPTLVYDTIVFVAISRRLAMLSFVDVSLDESGSHRTRTPVWARAFLFGEYLPAFSRSLLRDGQIYYLVTVASNILSAVMLYMATAPAPYRTMFVVPTAVIANAMACHVFRSTKHLGFPTQFQRIY</sequence>
<name>A0ACB8A651_9AGAM</name>
<proteinExistence type="predicted"/>
<accession>A0ACB8A651</accession>
<dbReference type="EMBL" id="MU267815">
    <property type="protein sequence ID" value="KAH7908554.1"/>
    <property type="molecule type" value="Genomic_DNA"/>
</dbReference>